<keyword evidence="3 7" id="KW-0862">Zinc</keyword>
<evidence type="ECO:0000256" key="3">
    <source>
        <dbReference type="ARBA" id="ARBA00022833"/>
    </source>
</evidence>
<name>A0A915IX79_ROMCU</name>
<feature type="domain" description="Deacetylase sirtuin-type" evidence="8">
    <location>
        <begin position="1"/>
        <end position="186"/>
    </location>
</feature>
<reference evidence="10" key="1">
    <citation type="submission" date="2022-11" db="UniProtKB">
        <authorList>
            <consortium name="WormBaseParasite"/>
        </authorList>
    </citation>
    <scope>IDENTIFICATION</scope>
</reference>
<keyword evidence="1" id="KW-0808">Transferase</keyword>
<dbReference type="Proteomes" id="UP000887565">
    <property type="component" value="Unplaced"/>
</dbReference>
<dbReference type="Gene3D" id="3.40.50.1220">
    <property type="entry name" value="TPP-binding domain"/>
    <property type="match status" value="1"/>
</dbReference>
<dbReference type="OMA" id="MSCKKEY"/>
<accession>A0A915IX79</accession>
<evidence type="ECO:0000256" key="1">
    <source>
        <dbReference type="ARBA" id="ARBA00022679"/>
    </source>
</evidence>
<evidence type="ECO:0000313" key="9">
    <source>
        <dbReference type="Proteomes" id="UP000887565"/>
    </source>
</evidence>
<feature type="binding site" evidence="7">
    <location>
        <position position="74"/>
    </location>
    <ligand>
        <name>Zn(2+)</name>
        <dbReference type="ChEBI" id="CHEBI:29105"/>
    </ligand>
</feature>
<keyword evidence="9" id="KW-1185">Reference proteome</keyword>
<evidence type="ECO:0000256" key="2">
    <source>
        <dbReference type="ARBA" id="ARBA00022723"/>
    </source>
</evidence>
<protein>
    <submittedName>
        <fullName evidence="10">Deacetylase sirtuin-type domain-containing protein</fullName>
    </submittedName>
</protein>
<evidence type="ECO:0000256" key="4">
    <source>
        <dbReference type="ARBA" id="ARBA00023027"/>
    </source>
</evidence>
<feature type="binding site" evidence="7">
    <location>
        <position position="50"/>
    </location>
    <ligand>
        <name>Zn(2+)</name>
        <dbReference type="ChEBI" id="CHEBI:29105"/>
    </ligand>
</feature>
<dbReference type="SUPFAM" id="SSF52467">
    <property type="entry name" value="DHS-like NAD/FAD-binding domain"/>
    <property type="match status" value="1"/>
</dbReference>
<evidence type="ECO:0000259" key="8">
    <source>
        <dbReference type="PROSITE" id="PS50305"/>
    </source>
</evidence>
<dbReference type="GO" id="GO:0046872">
    <property type="term" value="F:metal ion binding"/>
    <property type="evidence" value="ECO:0007669"/>
    <property type="project" value="UniProtKB-KW"/>
</dbReference>
<keyword evidence="2 7" id="KW-0479">Metal-binding</keyword>
<feature type="binding site" evidence="7">
    <location>
        <position position="71"/>
    </location>
    <ligand>
        <name>Zn(2+)</name>
        <dbReference type="ChEBI" id="CHEBI:29105"/>
    </ligand>
</feature>
<dbReference type="AlphaFoldDB" id="A0A915IX79"/>
<dbReference type="WBParaSite" id="nRc.2.0.1.t18015-RA">
    <property type="protein sequence ID" value="nRc.2.0.1.t18015-RA"/>
    <property type="gene ID" value="nRc.2.0.1.g18015"/>
</dbReference>
<dbReference type="GO" id="GO:0005634">
    <property type="term" value="C:nucleus"/>
    <property type="evidence" value="ECO:0007669"/>
    <property type="project" value="TreeGrafter"/>
</dbReference>
<dbReference type="InterPro" id="IPR029035">
    <property type="entry name" value="DHS-like_NAD/FAD-binding_dom"/>
</dbReference>
<comment type="catalytic activity">
    <reaction evidence="6">
        <text>N(6)-tetradecanoyl-L-lysyl-[protein] + NAD(+) + H2O = 2''-O-tetradecanoyl-ADP-D-ribose + nicotinamide + L-lysyl-[protein]</text>
        <dbReference type="Rhea" id="RHEA:70567"/>
        <dbReference type="Rhea" id="RHEA-COMP:9752"/>
        <dbReference type="Rhea" id="RHEA-COMP:15437"/>
        <dbReference type="ChEBI" id="CHEBI:15377"/>
        <dbReference type="ChEBI" id="CHEBI:17154"/>
        <dbReference type="ChEBI" id="CHEBI:29969"/>
        <dbReference type="ChEBI" id="CHEBI:57540"/>
        <dbReference type="ChEBI" id="CHEBI:141129"/>
        <dbReference type="ChEBI" id="CHEBI:189674"/>
    </reaction>
    <physiologicalReaction direction="left-to-right" evidence="6">
        <dbReference type="Rhea" id="RHEA:70568"/>
    </physiologicalReaction>
</comment>
<dbReference type="GO" id="GO:0017136">
    <property type="term" value="F:histone deacetylase activity, NAD-dependent"/>
    <property type="evidence" value="ECO:0007669"/>
    <property type="project" value="TreeGrafter"/>
</dbReference>
<dbReference type="PANTHER" id="PTHR11085">
    <property type="entry name" value="NAD-DEPENDENT PROTEIN DEACYLASE SIRTUIN-5, MITOCHONDRIAL-RELATED"/>
    <property type="match status" value="1"/>
</dbReference>
<evidence type="ECO:0000313" key="10">
    <source>
        <dbReference type="WBParaSite" id="nRc.2.0.1.t18015-RA"/>
    </source>
</evidence>
<proteinExistence type="predicted"/>
<evidence type="ECO:0000256" key="5">
    <source>
        <dbReference type="ARBA" id="ARBA00048378"/>
    </source>
</evidence>
<dbReference type="PROSITE" id="PS50305">
    <property type="entry name" value="SIRTUIN"/>
    <property type="match status" value="1"/>
</dbReference>
<organism evidence="9 10">
    <name type="scientific">Romanomermis culicivorax</name>
    <name type="common">Nematode worm</name>
    <dbReference type="NCBI Taxonomy" id="13658"/>
    <lineage>
        <taxon>Eukaryota</taxon>
        <taxon>Metazoa</taxon>
        <taxon>Ecdysozoa</taxon>
        <taxon>Nematoda</taxon>
        <taxon>Enoplea</taxon>
        <taxon>Dorylaimia</taxon>
        <taxon>Mermithida</taxon>
        <taxon>Mermithoidea</taxon>
        <taxon>Mermithidae</taxon>
        <taxon>Romanomermis</taxon>
    </lineage>
</organism>
<dbReference type="PANTHER" id="PTHR11085:SF6">
    <property type="entry name" value="NAD-DEPENDENT PROTEIN DEACETYLASE SIRTUIN-2"/>
    <property type="match status" value="1"/>
</dbReference>
<dbReference type="Pfam" id="PF02146">
    <property type="entry name" value="SIR2"/>
    <property type="match status" value="1"/>
</dbReference>
<keyword evidence="4" id="KW-0520">NAD</keyword>
<dbReference type="InterPro" id="IPR050134">
    <property type="entry name" value="NAD-dep_sirtuin_deacylases"/>
</dbReference>
<feature type="active site" description="Proton acceptor" evidence="7">
    <location>
        <position position="39"/>
    </location>
</feature>
<dbReference type="GO" id="GO:0070403">
    <property type="term" value="F:NAD+ binding"/>
    <property type="evidence" value="ECO:0007669"/>
    <property type="project" value="InterPro"/>
</dbReference>
<feature type="binding site" evidence="7">
    <location>
        <position position="47"/>
    </location>
    <ligand>
        <name>Zn(2+)</name>
        <dbReference type="ChEBI" id="CHEBI:29105"/>
    </ligand>
</feature>
<comment type="catalytic activity">
    <reaction evidence="5">
        <text>N(6)-hexadecanoyl-L-lysyl-[protein] + NAD(+) + H2O = 2''-O-hexadecanoyl-ADP-D-ribose + nicotinamide + L-lysyl-[protein]</text>
        <dbReference type="Rhea" id="RHEA:70563"/>
        <dbReference type="Rhea" id="RHEA-COMP:9752"/>
        <dbReference type="Rhea" id="RHEA-COMP:14175"/>
        <dbReference type="ChEBI" id="CHEBI:15377"/>
        <dbReference type="ChEBI" id="CHEBI:17154"/>
        <dbReference type="ChEBI" id="CHEBI:29969"/>
        <dbReference type="ChEBI" id="CHEBI:57540"/>
        <dbReference type="ChEBI" id="CHEBI:138936"/>
        <dbReference type="ChEBI" id="CHEBI:189673"/>
    </reaction>
    <physiologicalReaction direction="left-to-right" evidence="5">
        <dbReference type="Rhea" id="RHEA:70564"/>
    </physiologicalReaction>
</comment>
<dbReference type="InterPro" id="IPR026590">
    <property type="entry name" value="Ssirtuin_cat_dom"/>
</dbReference>
<dbReference type="InterPro" id="IPR003000">
    <property type="entry name" value="Sirtuin"/>
</dbReference>
<evidence type="ECO:0000256" key="6">
    <source>
        <dbReference type="ARBA" id="ARBA00048905"/>
    </source>
</evidence>
<evidence type="ECO:0000256" key="7">
    <source>
        <dbReference type="PROSITE-ProRule" id="PRU00236"/>
    </source>
</evidence>
<sequence length="186" mass="20891">MASRWTTATGFSNPMASPMNIDGLDHMAGVPEDKVIEAHGSFHKAHCMSCKKEYSFDWLKANIEKTTVPKCSICKKVVKPDVVLFGEGLPRKFFTSADADFPKCDLLLILGTSLVVQPFCSLTGRVNKNVPRFLINKEKVGTRHTFFTMFSGDGLEFDRPDNYRDVFWRGSCDDGCRLLAKLLGWE</sequence>